<sequence>MVVRLSLLFFLVLCSGFSQEQYTISGSIYESDGQETLLGANVIFPNLGIGTISNEYGFYSITLAAGTYELNISYLGYKTIVKTIDLNQNLSQNFRLEATSDTLEEVVLKTDVERLNIKTPQMSTNALNANTIKQIPVVFGEADVIKVITLLPGVSTGGEGTGGFNVRGGSTDQNLILLDEATLFNSSHLFGFFSVFNPDAIKNLRLYKGGIPAKYGGRVASVLDIYQKEGNKNEFHGNGGIGLVASRILLEGPLKKEKGSFLLGGRSTYAHLFLPLFDIENVAYFYDLNTKLSYRLDGANKIYLSGYFGRDVFSVSNSFKNTYGNTVVNFRWNHLFSHRLFSNLSLIYSDYYYGLDLNFVGFEWNSGIQNMNVKFDLKQYLSDCYSLEYGLHSTYYVFNPGIIQPNGPTSGINREALTKKNAFENAVYFDIKQKLSDKLSLSYGARLSSFLRLGQEELNLYQDDLAVAFNPNLQIYEAVQPIGTITSSAASIEASFLNIEPRVAAAYTLDENSSVKASYNRMVQYLHLLSNTTAPTPLDVWAPSGKYIQPQLLDQIALGYFKNFNNYSVEIETFYKKTKNRIDYIDGANLIANKAIEQVLLNGRSRAIGLELLFRKNKGRFKGWLAYTLSKSEQQTSGRNNSEPGINNGNWYKTPFDKTHDISITGSYELNDKWELNANFLYQTGQPTTYPNGQYVYNGLVIPTYETRNSSRLPAYHRFDLSAKYTPKPEKTKAWRGEWVFSIYNLYNRKNTQSLNFRQNDNTGQNEALKLSIFGAIAAVSYNFKF</sequence>
<dbReference type="SUPFAM" id="SSF56935">
    <property type="entry name" value="Porins"/>
    <property type="match status" value="1"/>
</dbReference>
<dbReference type="InterPro" id="IPR036942">
    <property type="entry name" value="Beta-barrel_TonB_sf"/>
</dbReference>
<keyword evidence="2" id="KW-0813">Transport</keyword>
<feature type="signal peptide" evidence="8">
    <location>
        <begin position="1"/>
        <end position="20"/>
    </location>
</feature>
<dbReference type="InterPro" id="IPR012910">
    <property type="entry name" value="Plug_dom"/>
</dbReference>
<dbReference type="InterPro" id="IPR037066">
    <property type="entry name" value="Plug_dom_sf"/>
</dbReference>
<keyword evidence="5 8" id="KW-0732">Signal</keyword>
<evidence type="ECO:0000256" key="3">
    <source>
        <dbReference type="ARBA" id="ARBA00022452"/>
    </source>
</evidence>
<name>F4MMN6_9BACT</name>
<keyword evidence="10" id="KW-0675">Receptor</keyword>
<proteinExistence type="predicted"/>
<dbReference type="Pfam" id="PF13715">
    <property type="entry name" value="CarbopepD_reg_2"/>
    <property type="match status" value="1"/>
</dbReference>
<reference evidence="10" key="2">
    <citation type="journal article" date="2012" name="Environ. Microbiol.">
        <title>Genomic content of uncultured Bacteroidetes from contrasting oceanic provinces in the North Atlantic Ocean.</title>
        <authorList>
            <person name="Gomez-Pereira P.R."/>
            <person name="Schuler M."/>
            <person name="Fuchs B.M."/>
            <person name="Bennke C."/>
            <person name="Teeling H."/>
            <person name="Waldmann J."/>
            <person name="Richter M."/>
            <person name="Barbe V."/>
            <person name="Bataille E."/>
            <person name="Glockner F.O."/>
            <person name="Amann R."/>
        </authorList>
    </citation>
    <scope>NUCLEOTIDE SEQUENCE</scope>
</reference>
<dbReference type="AlphaFoldDB" id="F4MMN6"/>
<dbReference type="GO" id="GO:0015344">
    <property type="term" value="F:siderophore uptake transmembrane transporter activity"/>
    <property type="evidence" value="ECO:0007669"/>
    <property type="project" value="TreeGrafter"/>
</dbReference>
<evidence type="ECO:0000256" key="7">
    <source>
        <dbReference type="ARBA" id="ARBA00023237"/>
    </source>
</evidence>
<keyword evidence="3" id="KW-1134">Transmembrane beta strand</keyword>
<protein>
    <submittedName>
        <fullName evidence="10">TonB-dependent outer membrane receptor</fullName>
    </submittedName>
</protein>
<accession>F4MMN6</accession>
<dbReference type="Gene3D" id="2.40.170.20">
    <property type="entry name" value="TonB-dependent receptor, beta-barrel domain"/>
    <property type="match status" value="1"/>
</dbReference>
<dbReference type="GO" id="GO:0009279">
    <property type="term" value="C:cell outer membrane"/>
    <property type="evidence" value="ECO:0007669"/>
    <property type="project" value="UniProtKB-SubCell"/>
</dbReference>
<dbReference type="GO" id="GO:0044718">
    <property type="term" value="P:siderophore transmembrane transport"/>
    <property type="evidence" value="ECO:0007669"/>
    <property type="project" value="TreeGrafter"/>
</dbReference>
<feature type="chain" id="PRO_5003318421" evidence="8">
    <location>
        <begin position="21"/>
        <end position="786"/>
    </location>
</feature>
<evidence type="ECO:0000256" key="4">
    <source>
        <dbReference type="ARBA" id="ARBA00022692"/>
    </source>
</evidence>
<organism evidence="10">
    <name type="scientific">uncultured Flavobacteriia bacterium</name>
    <dbReference type="NCBI Taxonomy" id="212695"/>
    <lineage>
        <taxon>Bacteria</taxon>
        <taxon>Pseudomonadati</taxon>
        <taxon>Bacteroidota</taxon>
        <taxon>Flavobacteriia</taxon>
        <taxon>environmental samples</taxon>
    </lineage>
</organism>
<reference evidence="10" key="1">
    <citation type="submission" date="2010-05" db="EMBL/GenBank/DDBJ databases">
        <authorList>
            <person name="Genoscope - CEA"/>
        </authorList>
    </citation>
    <scope>NUCLEOTIDE SEQUENCE</scope>
</reference>
<dbReference type="Gene3D" id="2.60.40.1120">
    <property type="entry name" value="Carboxypeptidase-like, regulatory domain"/>
    <property type="match status" value="1"/>
</dbReference>
<keyword evidence="6" id="KW-0472">Membrane</keyword>
<dbReference type="Pfam" id="PF07715">
    <property type="entry name" value="Plug"/>
    <property type="match status" value="1"/>
</dbReference>
<evidence type="ECO:0000256" key="1">
    <source>
        <dbReference type="ARBA" id="ARBA00004571"/>
    </source>
</evidence>
<dbReference type="InterPro" id="IPR039426">
    <property type="entry name" value="TonB-dep_rcpt-like"/>
</dbReference>
<evidence type="ECO:0000256" key="8">
    <source>
        <dbReference type="SAM" id="SignalP"/>
    </source>
</evidence>
<dbReference type="EMBL" id="FQ032821">
    <property type="protein sequence ID" value="CBL87399.1"/>
    <property type="molecule type" value="Genomic_DNA"/>
</dbReference>
<comment type="subcellular location">
    <subcellularLocation>
        <location evidence="1">Cell outer membrane</location>
        <topology evidence="1">Multi-pass membrane protein</topology>
    </subcellularLocation>
</comment>
<gene>
    <name evidence="10" type="ORF">S18_812_0021</name>
</gene>
<evidence type="ECO:0000313" key="10">
    <source>
        <dbReference type="EMBL" id="CBL87399.1"/>
    </source>
</evidence>
<dbReference type="SUPFAM" id="SSF49464">
    <property type="entry name" value="Carboxypeptidase regulatory domain-like"/>
    <property type="match status" value="1"/>
</dbReference>
<dbReference type="PANTHER" id="PTHR30069">
    <property type="entry name" value="TONB-DEPENDENT OUTER MEMBRANE RECEPTOR"/>
    <property type="match status" value="1"/>
</dbReference>
<dbReference type="InterPro" id="IPR008969">
    <property type="entry name" value="CarboxyPept-like_regulatory"/>
</dbReference>
<feature type="domain" description="TonB-dependent receptor plug" evidence="9">
    <location>
        <begin position="140"/>
        <end position="218"/>
    </location>
</feature>
<evidence type="ECO:0000259" key="9">
    <source>
        <dbReference type="Pfam" id="PF07715"/>
    </source>
</evidence>
<keyword evidence="4" id="KW-0812">Transmembrane</keyword>
<evidence type="ECO:0000256" key="2">
    <source>
        <dbReference type="ARBA" id="ARBA00022448"/>
    </source>
</evidence>
<dbReference type="Gene3D" id="2.170.130.10">
    <property type="entry name" value="TonB-dependent receptor, plug domain"/>
    <property type="match status" value="1"/>
</dbReference>
<keyword evidence="7" id="KW-0998">Cell outer membrane</keyword>
<evidence type="ECO:0000256" key="6">
    <source>
        <dbReference type="ARBA" id="ARBA00023136"/>
    </source>
</evidence>
<evidence type="ECO:0000256" key="5">
    <source>
        <dbReference type="ARBA" id="ARBA00022729"/>
    </source>
</evidence>
<dbReference type="PANTHER" id="PTHR30069:SF29">
    <property type="entry name" value="HEMOGLOBIN AND HEMOGLOBIN-HAPTOGLOBIN-BINDING PROTEIN 1-RELATED"/>
    <property type="match status" value="1"/>
</dbReference>